<evidence type="ECO:0000259" key="1">
    <source>
        <dbReference type="Pfam" id="PF03992"/>
    </source>
</evidence>
<dbReference type="PANTHER" id="PTHR38052">
    <property type="entry name" value="EXPRESSED PROTEIN"/>
    <property type="match status" value="1"/>
</dbReference>
<evidence type="ECO:0000313" key="3">
    <source>
        <dbReference type="Proteomes" id="UP000237271"/>
    </source>
</evidence>
<keyword evidence="2" id="KW-0560">Oxidoreductase</keyword>
<accession>A0A2P4YNN8</accession>
<dbReference type="PANTHER" id="PTHR38052:SF1">
    <property type="entry name" value="ABM DOMAIN-CONTAINING PROTEIN"/>
    <property type="match status" value="1"/>
</dbReference>
<keyword evidence="3" id="KW-1185">Reference proteome</keyword>
<dbReference type="InterPro" id="IPR011008">
    <property type="entry name" value="Dimeric_a/b-barrel"/>
</dbReference>
<dbReference type="Pfam" id="PF03992">
    <property type="entry name" value="ABM"/>
    <property type="match status" value="1"/>
</dbReference>
<dbReference type="SUPFAM" id="SSF54909">
    <property type="entry name" value="Dimeric alpha+beta barrel"/>
    <property type="match status" value="1"/>
</dbReference>
<feature type="domain" description="ABM" evidence="1">
    <location>
        <begin position="4"/>
        <end position="62"/>
    </location>
</feature>
<name>A0A2P4YNN8_9STRA</name>
<dbReference type="GO" id="GO:0004497">
    <property type="term" value="F:monooxygenase activity"/>
    <property type="evidence" value="ECO:0007669"/>
    <property type="project" value="UniProtKB-KW"/>
</dbReference>
<sequence length="85" mass="9628">MALTIIVNLYAKDGVEEQVRAKLAEGAKIFSNKEEGVQAWYPLQSTTDSRKWSIVERYDDESVRIISLSAVHTPFRVTDRVACLI</sequence>
<dbReference type="Gene3D" id="3.30.70.100">
    <property type="match status" value="1"/>
</dbReference>
<dbReference type="InterPro" id="IPR007138">
    <property type="entry name" value="ABM_dom"/>
</dbReference>
<gene>
    <name evidence="2" type="ORF">PHPALM_2914</name>
</gene>
<reference evidence="2 3" key="1">
    <citation type="journal article" date="2017" name="Genome Biol. Evol.">
        <title>Phytophthora megakarya and P. palmivora, closely related causal agents of cacao black pod rot, underwent increases in genome sizes and gene numbers by different mechanisms.</title>
        <authorList>
            <person name="Ali S.S."/>
            <person name="Shao J."/>
            <person name="Lary D.J."/>
            <person name="Kronmiller B."/>
            <person name="Shen D."/>
            <person name="Strem M.D."/>
            <person name="Amoako-Attah I."/>
            <person name="Akrofi A.Y."/>
            <person name="Begoude B.A."/>
            <person name="Ten Hoopen G.M."/>
            <person name="Coulibaly K."/>
            <person name="Kebe B.I."/>
            <person name="Melnick R.L."/>
            <person name="Guiltinan M.J."/>
            <person name="Tyler B.M."/>
            <person name="Meinhardt L.W."/>
            <person name="Bailey B.A."/>
        </authorList>
    </citation>
    <scope>NUCLEOTIDE SEQUENCE [LARGE SCALE GENOMIC DNA]</scope>
    <source>
        <strain evidence="3">sbr112.9</strain>
    </source>
</reference>
<keyword evidence="2" id="KW-0503">Monooxygenase</keyword>
<evidence type="ECO:0000313" key="2">
    <source>
        <dbReference type="EMBL" id="POM79422.1"/>
    </source>
</evidence>
<organism evidence="2 3">
    <name type="scientific">Phytophthora palmivora</name>
    <dbReference type="NCBI Taxonomy" id="4796"/>
    <lineage>
        <taxon>Eukaryota</taxon>
        <taxon>Sar</taxon>
        <taxon>Stramenopiles</taxon>
        <taxon>Oomycota</taxon>
        <taxon>Peronosporomycetes</taxon>
        <taxon>Peronosporales</taxon>
        <taxon>Peronosporaceae</taxon>
        <taxon>Phytophthora</taxon>
    </lineage>
</organism>
<dbReference type="AlphaFoldDB" id="A0A2P4YNN8"/>
<comment type="caution">
    <text evidence="2">The sequence shown here is derived from an EMBL/GenBank/DDBJ whole genome shotgun (WGS) entry which is preliminary data.</text>
</comment>
<protein>
    <submittedName>
        <fullName evidence="2">Antibiotic biosynthesis monooxygenase</fullName>
    </submittedName>
</protein>
<dbReference type="EMBL" id="NCKW01001586">
    <property type="protein sequence ID" value="POM79422.1"/>
    <property type="molecule type" value="Genomic_DNA"/>
</dbReference>
<dbReference type="OrthoDB" id="93251at2759"/>
<dbReference type="Proteomes" id="UP000237271">
    <property type="component" value="Unassembled WGS sequence"/>
</dbReference>
<proteinExistence type="predicted"/>